<dbReference type="Proteomes" id="UP000756132">
    <property type="component" value="Chromosome 1"/>
</dbReference>
<dbReference type="KEGG" id="ffu:CLAFUR5_01329"/>
<reference evidence="2" key="2">
    <citation type="journal article" date="2022" name="Microb. Genom.">
        <title>A chromosome-scale genome assembly of the tomato pathogen Cladosporium fulvum reveals a compartmentalized genome architecture and the presence of a dispensable chromosome.</title>
        <authorList>
            <person name="Zaccaron A.Z."/>
            <person name="Chen L.H."/>
            <person name="Samaras A."/>
            <person name="Stergiopoulos I."/>
        </authorList>
    </citation>
    <scope>NUCLEOTIDE SEQUENCE</scope>
    <source>
        <strain evidence="2">Race5_Kim</strain>
    </source>
</reference>
<dbReference type="OrthoDB" id="3627150at2759"/>
<sequence length="113" mass="12372">MPMSICQICGERLCGSDLFSDPAMHFCVGLDGPAIVQTTSFVPKCLDSDSEEEFRATKKKNDPASAQPKAALSIHNPEDLEEIGRLQEEIEQLRQMLPNIESPVPAKTAVVET</sequence>
<gene>
    <name evidence="2" type="ORF">CLAFUR5_01329</name>
</gene>
<reference evidence="2" key="1">
    <citation type="submission" date="2021-12" db="EMBL/GenBank/DDBJ databases">
        <authorList>
            <person name="Zaccaron A."/>
            <person name="Stergiopoulos I."/>
        </authorList>
    </citation>
    <scope>NUCLEOTIDE SEQUENCE</scope>
    <source>
        <strain evidence="2">Race5_Kim</strain>
    </source>
</reference>
<dbReference type="EMBL" id="CP090163">
    <property type="protein sequence ID" value="UJO10773.1"/>
    <property type="molecule type" value="Genomic_DNA"/>
</dbReference>
<protein>
    <submittedName>
        <fullName evidence="2">Uncharacterized protein</fullName>
    </submittedName>
</protein>
<keyword evidence="3" id="KW-1185">Reference proteome</keyword>
<proteinExistence type="predicted"/>
<feature type="region of interest" description="Disordered" evidence="1">
    <location>
        <begin position="53"/>
        <end position="78"/>
    </location>
</feature>
<accession>A0A9Q8L4Q0</accession>
<evidence type="ECO:0000313" key="3">
    <source>
        <dbReference type="Proteomes" id="UP000756132"/>
    </source>
</evidence>
<dbReference type="RefSeq" id="XP_047755139.1">
    <property type="nucleotide sequence ID" value="XM_047900477.1"/>
</dbReference>
<feature type="compositionally biased region" description="Basic and acidic residues" evidence="1">
    <location>
        <begin position="53"/>
        <end position="62"/>
    </location>
</feature>
<evidence type="ECO:0000256" key="1">
    <source>
        <dbReference type="SAM" id="MobiDB-lite"/>
    </source>
</evidence>
<organism evidence="2 3">
    <name type="scientific">Passalora fulva</name>
    <name type="common">Tomato leaf mold</name>
    <name type="synonym">Cladosporium fulvum</name>
    <dbReference type="NCBI Taxonomy" id="5499"/>
    <lineage>
        <taxon>Eukaryota</taxon>
        <taxon>Fungi</taxon>
        <taxon>Dikarya</taxon>
        <taxon>Ascomycota</taxon>
        <taxon>Pezizomycotina</taxon>
        <taxon>Dothideomycetes</taxon>
        <taxon>Dothideomycetidae</taxon>
        <taxon>Mycosphaerellales</taxon>
        <taxon>Mycosphaerellaceae</taxon>
        <taxon>Fulvia</taxon>
    </lineage>
</organism>
<evidence type="ECO:0000313" key="2">
    <source>
        <dbReference type="EMBL" id="UJO10773.1"/>
    </source>
</evidence>
<name>A0A9Q8L4Q0_PASFU</name>
<dbReference type="AlphaFoldDB" id="A0A9Q8L4Q0"/>
<dbReference type="GeneID" id="71981207"/>